<evidence type="ECO:0000256" key="3">
    <source>
        <dbReference type="ARBA" id="ARBA00023315"/>
    </source>
</evidence>
<dbReference type="GO" id="GO:0030639">
    <property type="term" value="P:polyketide biosynthetic process"/>
    <property type="evidence" value="ECO:0007669"/>
    <property type="project" value="TreeGrafter"/>
</dbReference>
<dbReference type="RefSeq" id="WP_092761691.1">
    <property type="nucleotide sequence ID" value="NZ_FNZQ01000002.1"/>
</dbReference>
<dbReference type="Pfam" id="PF00195">
    <property type="entry name" value="Chal_sti_synt_N"/>
    <property type="match status" value="1"/>
</dbReference>
<name>A0A1H7L992_9RHOB</name>
<keyword evidence="2" id="KW-0808">Transferase</keyword>
<dbReference type="PANTHER" id="PTHR11877">
    <property type="entry name" value="HYDROXYMETHYLGLUTARYL-COA SYNTHASE"/>
    <property type="match status" value="1"/>
</dbReference>
<dbReference type="InterPro" id="IPR001099">
    <property type="entry name" value="Chalcone/stilbene_synt_N"/>
</dbReference>
<evidence type="ECO:0000256" key="2">
    <source>
        <dbReference type="ARBA" id="ARBA00022679"/>
    </source>
</evidence>
<dbReference type="PANTHER" id="PTHR11877:SF99">
    <property type="entry name" value="1,3,6,8-TETRAHYDROXYNAPHTHALENE SYNTHASE"/>
    <property type="match status" value="1"/>
</dbReference>
<comment type="similarity">
    <text evidence="1">Belongs to the thiolase-like superfamily. Chalcone/stilbene synthases family.</text>
</comment>
<dbReference type="SUPFAM" id="SSF53901">
    <property type="entry name" value="Thiolase-like"/>
    <property type="match status" value="2"/>
</dbReference>
<dbReference type="GO" id="GO:0016747">
    <property type="term" value="F:acyltransferase activity, transferring groups other than amino-acyl groups"/>
    <property type="evidence" value="ECO:0007669"/>
    <property type="project" value="InterPro"/>
</dbReference>
<sequence>MTVMLHGLATVLPPHDLPQDLVQARAEKILGPRYPQFARLLTTFSQSGIERRRSVAPLEWFDDAAHGWEERNRIWHDGCAAMVRDAASAALDDAGWTAKTVDVVVTVTSTGIATPTLEAVVWSDMGFRQDVMRVPVFGLGCAGGASGLSIAAQLAKGRPGARVLLIVVEACTPSFRTDRLQKSDIIATVLFGDGAAAACLSTNGAAAITLDAGVQHIWPDTLEIMGWDVDDSGLGVIFDRSIPAFAMAHMAGAVDAALTAMGRTRAEFDGMICHPGGAKVITALETALDLPDGTLDLEREVLRDHGNMSAPTVLFVLDAARKAGRTGRFLMMALGPGFTASFVPLEISA</sequence>
<dbReference type="InterPro" id="IPR012328">
    <property type="entry name" value="Chalcone/stilbene_synt_C"/>
</dbReference>
<reference evidence="7 8" key="1">
    <citation type="submission" date="2016-10" db="EMBL/GenBank/DDBJ databases">
        <authorList>
            <person name="de Groot N.N."/>
        </authorList>
    </citation>
    <scope>NUCLEOTIDE SEQUENCE [LARGE SCALE GENOMIC DNA]</scope>
    <source>
        <strain evidence="7 8">DSM 14858</strain>
    </source>
</reference>
<dbReference type="InterPro" id="IPR016039">
    <property type="entry name" value="Thiolase-like"/>
</dbReference>
<protein>
    <submittedName>
        <fullName evidence="7">(2-(2,4-dihydroxy-6-methylphenyl)-2-oxoethyl)-4-hydroxy-2-pyrone synthase</fullName>
    </submittedName>
</protein>
<evidence type="ECO:0000256" key="4">
    <source>
        <dbReference type="PIRSR" id="PIRSR000451-1"/>
    </source>
</evidence>
<feature type="active site" description="Acyl-thioester intermediate" evidence="4">
    <location>
        <position position="141"/>
    </location>
</feature>
<keyword evidence="8" id="KW-1185">Reference proteome</keyword>
<evidence type="ECO:0000256" key="1">
    <source>
        <dbReference type="ARBA" id="ARBA00005531"/>
    </source>
</evidence>
<dbReference type="EMBL" id="FNZQ01000002">
    <property type="protein sequence ID" value="SEK95498.1"/>
    <property type="molecule type" value="Genomic_DNA"/>
</dbReference>
<dbReference type="InterPro" id="IPR011141">
    <property type="entry name" value="Polyketide_synthase_type-III"/>
</dbReference>
<feature type="domain" description="Chalcone/stilbene synthase N-terminal" evidence="5">
    <location>
        <begin position="68"/>
        <end position="201"/>
    </location>
</feature>
<gene>
    <name evidence="7" type="ORF">SAMN04488526_1652</name>
</gene>
<dbReference type="Gene3D" id="3.40.47.10">
    <property type="match status" value="2"/>
</dbReference>
<feature type="domain" description="Chalcone/stilbene synthase C-terminal" evidence="6">
    <location>
        <begin position="211"/>
        <end position="339"/>
    </location>
</feature>
<proteinExistence type="inferred from homology"/>
<dbReference type="AlphaFoldDB" id="A0A1H7L992"/>
<evidence type="ECO:0000313" key="7">
    <source>
        <dbReference type="EMBL" id="SEK95498.1"/>
    </source>
</evidence>
<evidence type="ECO:0000259" key="5">
    <source>
        <dbReference type="Pfam" id="PF00195"/>
    </source>
</evidence>
<dbReference type="OrthoDB" id="9786288at2"/>
<dbReference type="STRING" id="188906.SAMN04488526_1652"/>
<organism evidence="7 8">
    <name type="scientific">Jannaschia helgolandensis</name>
    <dbReference type="NCBI Taxonomy" id="188906"/>
    <lineage>
        <taxon>Bacteria</taxon>
        <taxon>Pseudomonadati</taxon>
        <taxon>Pseudomonadota</taxon>
        <taxon>Alphaproteobacteria</taxon>
        <taxon>Rhodobacterales</taxon>
        <taxon>Roseobacteraceae</taxon>
        <taxon>Jannaschia</taxon>
    </lineage>
</organism>
<evidence type="ECO:0000259" key="6">
    <source>
        <dbReference type="Pfam" id="PF02797"/>
    </source>
</evidence>
<dbReference type="PIRSF" id="PIRSF000451">
    <property type="entry name" value="PKS_III"/>
    <property type="match status" value="1"/>
</dbReference>
<keyword evidence="3" id="KW-0012">Acyltransferase</keyword>
<dbReference type="Proteomes" id="UP000199283">
    <property type="component" value="Unassembled WGS sequence"/>
</dbReference>
<dbReference type="Pfam" id="PF02797">
    <property type="entry name" value="Chal_sti_synt_C"/>
    <property type="match status" value="1"/>
</dbReference>
<accession>A0A1H7L992</accession>
<evidence type="ECO:0000313" key="8">
    <source>
        <dbReference type="Proteomes" id="UP000199283"/>
    </source>
</evidence>